<feature type="compositionally biased region" description="Low complexity" evidence="1">
    <location>
        <begin position="25"/>
        <end position="46"/>
    </location>
</feature>
<evidence type="ECO:0000313" key="4">
    <source>
        <dbReference type="Proteomes" id="UP001499987"/>
    </source>
</evidence>
<evidence type="ECO:0000313" key="3">
    <source>
        <dbReference type="EMBL" id="GAA1088678.1"/>
    </source>
</evidence>
<sequence>MTTPQPPQGLPTDPSAQGGFGPAQGYGQPAPGQPAPAYGQPAPGQVPDGYAQAAQAAVLAPKKSPIKKILVGVGTLVLIVAVKLGISFGIGYAAADKPVHAKAGECVKVTGSDNDPKVDTVDCGSADANYKVISVVDNSFDPNACSNVEGSTAGLAQQLLSDKFVLCLAEKK</sequence>
<dbReference type="EMBL" id="BAAALD010000031">
    <property type="protein sequence ID" value="GAA1088678.1"/>
    <property type="molecule type" value="Genomic_DNA"/>
</dbReference>
<keyword evidence="2" id="KW-0812">Transmembrane</keyword>
<keyword evidence="4" id="KW-1185">Reference proteome</keyword>
<evidence type="ECO:0000256" key="2">
    <source>
        <dbReference type="SAM" id="Phobius"/>
    </source>
</evidence>
<keyword evidence="2" id="KW-1133">Transmembrane helix</keyword>
<feature type="region of interest" description="Disordered" evidence="1">
    <location>
        <begin position="1"/>
        <end position="46"/>
    </location>
</feature>
<organism evidence="3 4">
    <name type="scientific">Kitasatospora arboriphila</name>
    <dbReference type="NCBI Taxonomy" id="258052"/>
    <lineage>
        <taxon>Bacteria</taxon>
        <taxon>Bacillati</taxon>
        <taxon>Actinomycetota</taxon>
        <taxon>Actinomycetes</taxon>
        <taxon>Kitasatosporales</taxon>
        <taxon>Streptomycetaceae</taxon>
        <taxon>Kitasatospora</taxon>
    </lineage>
</organism>
<comment type="caution">
    <text evidence="3">The sequence shown here is derived from an EMBL/GenBank/DDBJ whole genome shotgun (WGS) entry which is preliminary data.</text>
</comment>
<evidence type="ECO:0000256" key="1">
    <source>
        <dbReference type="SAM" id="MobiDB-lite"/>
    </source>
</evidence>
<dbReference type="RefSeq" id="WP_344624587.1">
    <property type="nucleotide sequence ID" value="NZ_BAAALD010000031.1"/>
</dbReference>
<protein>
    <submittedName>
        <fullName evidence="3">Uncharacterized protein</fullName>
    </submittedName>
</protein>
<accession>A0ABN1TIX8</accession>
<dbReference type="Proteomes" id="UP001499987">
    <property type="component" value="Unassembled WGS sequence"/>
</dbReference>
<feature type="transmembrane region" description="Helical" evidence="2">
    <location>
        <begin position="69"/>
        <end position="95"/>
    </location>
</feature>
<keyword evidence="2" id="KW-0472">Membrane</keyword>
<name>A0ABN1TIX8_9ACTN</name>
<reference evidence="3 4" key="1">
    <citation type="journal article" date="2019" name="Int. J. Syst. Evol. Microbiol.">
        <title>The Global Catalogue of Microorganisms (GCM) 10K type strain sequencing project: providing services to taxonomists for standard genome sequencing and annotation.</title>
        <authorList>
            <consortium name="The Broad Institute Genomics Platform"/>
            <consortium name="The Broad Institute Genome Sequencing Center for Infectious Disease"/>
            <person name="Wu L."/>
            <person name="Ma J."/>
        </authorList>
    </citation>
    <scope>NUCLEOTIDE SEQUENCE [LARGE SCALE GENOMIC DNA]</scope>
    <source>
        <strain evidence="3 4">JCM 13002</strain>
    </source>
</reference>
<gene>
    <name evidence="3" type="ORF">GCM10009663_35390</name>
</gene>
<proteinExistence type="predicted"/>